<sequence>MVNMSYLASEFFESRYEGMAEHFDAPRRLRSFYSSPVDAEQWKLEVDKMFATRLASLQFNALGLAEGHGKDLPRSRNLLDGYGIHVKRKILFPTNGWRNVKLDALGVAFAICIAVILITWREMNEVRSIRFVQNVGVLSVLKAWEWVAEQFERFHEIEYDVLCYRIDKKMEDLRKRLGV</sequence>
<name>A0A6G1JDC5_9PLEO</name>
<protein>
    <submittedName>
        <fullName evidence="2">Uncharacterized protein</fullName>
    </submittedName>
</protein>
<keyword evidence="1" id="KW-0472">Membrane</keyword>
<organism evidence="2 3">
    <name type="scientific">Lentithecium fluviatile CBS 122367</name>
    <dbReference type="NCBI Taxonomy" id="1168545"/>
    <lineage>
        <taxon>Eukaryota</taxon>
        <taxon>Fungi</taxon>
        <taxon>Dikarya</taxon>
        <taxon>Ascomycota</taxon>
        <taxon>Pezizomycotina</taxon>
        <taxon>Dothideomycetes</taxon>
        <taxon>Pleosporomycetidae</taxon>
        <taxon>Pleosporales</taxon>
        <taxon>Massarineae</taxon>
        <taxon>Lentitheciaceae</taxon>
        <taxon>Lentithecium</taxon>
    </lineage>
</organism>
<dbReference type="AlphaFoldDB" id="A0A6G1JDC5"/>
<evidence type="ECO:0000313" key="3">
    <source>
        <dbReference type="Proteomes" id="UP000799291"/>
    </source>
</evidence>
<reference evidence="2" key="1">
    <citation type="journal article" date="2020" name="Stud. Mycol.">
        <title>101 Dothideomycetes genomes: a test case for predicting lifestyles and emergence of pathogens.</title>
        <authorList>
            <person name="Haridas S."/>
            <person name="Albert R."/>
            <person name="Binder M."/>
            <person name="Bloem J."/>
            <person name="Labutti K."/>
            <person name="Salamov A."/>
            <person name="Andreopoulos B."/>
            <person name="Baker S."/>
            <person name="Barry K."/>
            <person name="Bills G."/>
            <person name="Bluhm B."/>
            <person name="Cannon C."/>
            <person name="Castanera R."/>
            <person name="Culley D."/>
            <person name="Daum C."/>
            <person name="Ezra D."/>
            <person name="Gonzalez J."/>
            <person name="Henrissat B."/>
            <person name="Kuo A."/>
            <person name="Liang C."/>
            <person name="Lipzen A."/>
            <person name="Lutzoni F."/>
            <person name="Magnuson J."/>
            <person name="Mondo S."/>
            <person name="Nolan M."/>
            <person name="Ohm R."/>
            <person name="Pangilinan J."/>
            <person name="Park H.-J."/>
            <person name="Ramirez L."/>
            <person name="Alfaro M."/>
            <person name="Sun H."/>
            <person name="Tritt A."/>
            <person name="Yoshinaga Y."/>
            <person name="Zwiers L.-H."/>
            <person name="Turgeon B."/>
            <person name="Goodwin S."/>
            <person name="Spatafora J."/>
            <person name="Crous P."/>
            <person name="Grigoriev I."/>
        </authorList>
    </citation>
    <scope>NUCLEOTIDE SEQUENCE</scope>
    <source>
        <strain evidence="2">CBS 122367</strain>
    </source>
</reference>
<dbReference type="OrthoDB" id="3540210at2759"/>
<keyword evidence="3" id="KW-1185">Reference proteome</keyword>
<accession>A0A6G1JDC5</accession>
<evidence type="ECO:0000313" key="2">
    <source>
        <dbReference type="EMBL" id="KAF2688542.1"/>
    </source>
</evidence>
<keyword evidence="1" id="KW-1133">Transmembrane helix</keyword>
<evidence type="ECO:0000256" key="1">
    <source>
        <dbReference type="SAM" id="Phobius"/>
    </source>
</evidence>
<dbReference type="Proteomes" id="UP000799291">
    <property type="component" value="Unassembled WGS sequence"/>
</dbReference>
<gene>
    <name evidence="2" type="ORF">K458DRAFT_149086</name>
</gene>
<keyword evidence="1" id="KW-0812">Transmembrane</keyword>
<dbReference type="EMBL" id="MU005573">
    <property type="protein sequence ID" value="KAF2688542.1"/>
    <property type="molecule type" value="Genomic_DNA"/>
</dbReference>
<proteinExistence type="predicted"/>
<feature type="transmembrane region" description="Helical" evidence="1">
    <location>
        <begin position="102"/>
        <end position="120"/>
    </location>
</feature>